<dbReference type="Pfam" id="PF13912">
    <property type="entry name" value="zf-C2H2_6"/>
    <property type="match status" value="1"/>
</dbReference>
<dbReference type="Proteomes" id="UP001454036">
    <property type="component" value="Unassembled WGS sequence"/>
</dbReference>
<dbReference type="SUPFAM" id="SSF57667">
    <property type="entry name" value="beta-beta-alpha zinc fingers"/>
    <property type="match status" value="1"/>
</dbReference>
<sequence length="266" mass="29555">MYSFVFIIHFLFSLVNLPNEEYSPPRPPNLNANNDQIQPQTTLPQNIDGRALGDPQGNHNISQGGSLPPPFIATTTPIVGSSSVVASGSGGGNEITMEDVANGSANVGMLPMKRGRDHMDYQDTSSSTSSSPPLDILVEQEHEWQQVIEPNNQEMHVEHEQQLEQINNNEEIVFPCFVCDRVFTSQRSMFGHMRCHGDREWRGAYPPPRFTVEQFEELIRRYNEIHGPEANNEQPPNVANDIDLNNQPGNGDEDGGIDLNQAPPNA</sequence>
<keyword evidence="1" id="KW-0863">Zinc-finger</keyword>
<keyword evidence="1" id="KW-0862">Zinc</keyword>
<keyword evidence="3" id="KW-0732">Signal</keyword>
<dbReference type="PANTHER" id="PTHR47591:SF13">
    <property type="entry name" value="OS02G0293900 PROTEIN"/>
    <property type="match status" value="1"/>
</dbReference>
<keyword evidence="6" id="KW-1185">Reference proteome</keyword>
<dbReference type="EMBL" id="BAABME010016077">
    <property type="protein sequence ID" value="GAA0144341.1"/>
    <property type="molecule type" value="Genomic_DNA"/>
</dbReference>
<feature type="region of interest" description="Disordered" evidence="2">
    <location>
        <begin position="25"/>
        <end position="58"/>
    </location>
</feature>
<dbReference type="InterPro" id="IPR036236">
    <property type="entry name" value="Znf_C2H2_sf"/>
</dbReference>
<gene>
    <name evidence="5" type="ORF">LIER_35911</name>
</gene>
<feature type="compositionally biased region" description="Polar residues" evidence="2">
    <location>
        <begin position="231"/>
        <end position="249"/>
    </location>
</feature>
<name>A0AAV3P011_LITER</name>
<protein>
    <recommendedName>
        <fullName evidence="4">C2H2-type domain-containing protein</fullName>
    </recommendedName>
</protein>
<proteinExistence type="predicted"/>
<feature type="compositionally biased region" description="Polar residues" evidence="2">
    <location>
        <begin position="30"/>
        <end position="45"/>
    </location>
</feature>
<comment type="caution">
    <text evidence="5">The sequence shown here is derived from an EMBL/GenBank/DDBJ whole genome shotgun (WGS) entry which is preliminary data.</text>
</comment>
<evidence type="ECO:0000259" key="4">
    <source>
        <dbReference type="PROSITE" id="PS50157"/>
    </source>
</evidence>
<dbReference type="PROSITE" id="PS50157">
    <property type="entry name" value="ZINC_FINGER_C2H2_2"/>
    <property type="match status" value="1"/>
</dbReference>
<reference evidence="5 6" key="1">
    <citation type="submission" date="2024-01" db="EMBL/GenBank/DDBJ databases">
        <title>The complete chloroplast genome sequence of Lithospermum erythrorhizon: insights into the phylogenetic relationship among Boraginaceae species and the maternal lineages of purple gromwells.</title>
        <authorList>
            <person name="Okada T."/>
            <person name="Watanabe K."/>
        </authorList>
    </citation>
    <scope>NUCLEOTIDE SEQUENCE [LARGE SCALE GENOMIC DNA]</scope>
</reference>
<evidence type="ECO:0000313" key="6">
    <source>
        <dbReference type="Proteomes" id="UP001454036"/>
    </source>
</evidence>
<feature type="region of interest" description="Disordered" evidence="2">
    <location>
        <begin position="227"/>
        <end position="266"/>
    </location>
</feature>
<feature type="domain" description="C2H2-type" evidence="4">
    <location>
        <begin position="174"/>
        <end position="201"/>
    </location>
</feature>
<feature type="chain" id="PRO_5043999661" description="C2H2-type domain-containing protein" evidence="3">
    <location>
        <begin position="18"/>
        <end position="266"/>
    </location>
</feature>
<dbReference type="AlphaFoldDB" id="A0AAV3P011"/>
<evidence type="ECO:0000313" key="5">
    <source>
        <dbReference type="EMBL" id="GAA0144341.1"/>
    </source>
</evidence>
<dbReference type="PANTHER" id="PTHR47591">
    <property type="entry name" value="ZINC FINGER PROTEIN ZAT2-RELATED"/>
    <property type="match status" value="1"/>
</dbReference>
<evidence type="ECO:0000256" key="2">
    <source>
        <dbReference type="SAM" id="MobiDB-lite"/>
    </source>
</evidence>
<evidence type="ECO:0000256" key="1">
    <source>
        <dbReference type="PROSITE-ProRule" id="PRU00042"/>
    </source>
</evidence>
<accession>A0AAV3P011</accession>
<keyword evidence="1" id="KW-0479">Metal-binding</keyword>
<organism evidence="5 6">
    <name type="scientific">Lithospermum erythrorhizon</name>
    <name type="common">Purple gromwell</name>
    <name type="synonym">Lithospermum officinale var. erythrorhizon</name>
    <dbReference type="NCBI Taxonomy" id="34254"/>
    <lineage>
        <taxon>Eukaryota</taxon>
        <taxon>Viridiplantae</taxon>
        <taxon>Streptophyta</taxon>
        <taxon>Embryophyta</taxon>
        <taxon>Tracheophyta</taxon>
        <taxon>Spermatophyta</taxon>
        <taxon>Magnoliopsida</taxon>
        <taxon>eudicotyledons</taxon>
        <taxon>Gunneridae</taxon>
        <taxon>Pentapetalae</taxon>
        <taxon>asterids</taxon>
        <taxon>lamiids</taxon>
        <taxon>Boraginales</taxon>
        <taxon>Boraginaceae</taxon>
        <taxon>Boraginoideae</taxon>
        <taxon>Lithospermeae</taxon>
        <taxon>Lithospermum</taxon>
    </lineage>
</organism>
<evidence type="ECO:0000256" key="3">
    <source>
        <dbReference type="SAM" id="SignalP"/>
    </source>
</evidence>
<dbReference type="SMART" id="SM00355">
    <property type="entry name" value="ZnF_C2H2"/>
    <property type="match status" value="1"/>
</dbReference>
<dbReference type="GO" id="GO:0008270">
    <property type="term" value="F:zinc ion binding"/>
    <property type="evidence" value="ECO:0007669"/>
    <property type="project" value="UniProtKB-KW"/>
</dbReference>
<dbReference type="InterPro" id="IPR013087">
    <property type="entry name" value="Znf_C2H2_type"/>
</dbReference>
<dbReference type="PROSITE" id="PS00028">
    <property type="entry name" value="ZINC_FINGER_C2H2_1"/>
    <property type="match status" value="1"/>
</dbReference>
<feature type="signal peptide" evidence="3">
    <location>
        <begin position="1"/>
        <end position="17"/>
    </location>
</feature>